<reference evidence="3 4" key="1">
    <citation type="submission" date="2019-04" db="EMBL/GenBank/DDBJ databases">
        <title>Pedobacter sp. AR-2-6 sp. nov., isolated from Arctic soil.</title>
        <authorList>
            <person name="Dahal R.H."/>
            <person name="Kim D.-U."/>
        </authorList>
    </citation>
    <scope>NUCLEOTIDE SEQUENCE [LARGE SCALE GENOMIC DNA]</scope>
    <source>
        <strain evidence="3 4">AR-2-6</strain>
    </source>
</reference>
<dbReference type="InterPro" id="IPR050300">
    <property type="entry name" value="GDXG_lipolytic_enzyme"/>
</dbReference>
<dbReference type="OrthoDB" id="9777975at2"/>
<accession>A0A4U1C1S5</accession>
<dbReference type="PANTHER" id="PTHR48081">
    <property type="entry name" value="AB HYDROLASE SUPERFAMILY PROTEIN C4A8.06C"/>
    <property type="match status" value="1"/>
</dbReference>
<gene>
    <name evidence="3" type="ORF">FA045_15560</name>
</gene>
<evidence type="ECO:0000313" key="3">
    <source>
        <dbReference type="EMBL" id="TKB98075.1"/>
    </source>
</evidence>
<dbReference type="GO" id="GO:0016787">
    <property type="term" value="F:hydrolase activity"/>
    <property type="evidence" value="ECO:0007669"/>
    <property type="project" value="UniProtKB-KW"/>
</dbReference>
<comment type="caution">
    <text evidence="3">The sequence shown here is derived from an EMBL/GenBank/DDBJ whole genome shotgun (WGS) entry which is preliminary data.</text>
</comment>
<evidence type="ECO:0000256" key="1">
    <source>
        <dbReference type="ARBA" id="ARBA00022801"/>
    </source>
</evidence>
<protein>
    <submittedName>
        <fullName evidence="3">Alpha/beta hydrolase</fullName>
    </submittedName>
</protein>
<dbReference type="InterPro" id="IPR049492">
    <property type="entry name" value="BD-FAE-like_dom"/>
</dbReference>
<organism evidence="3 4">
    <name type="scientific">Pedobacter cryotolerans</name>
    <dbReference type="NCBI Taxonomy" id="2571270"/>
    <lineage>
        <taxon>Bacteria</taxon>
        <taxon>Pseudomonadati</taxon>
        <taxon>Bacteroidota</taxon>
        <taxon>Sphingobacteriia</taxon>
        <taxon>Sphingobacteriales</taxon>
        <taxon>Sphingobacteriaceae</taxon>
        <taxon>Pedobacter</taxon>
    </lineage>
</organism>
<dbReference type="Proteomes" id="UP000310477">
    <property type="component" value="Unassembled WGS sequence"/>
</dbReference>
<feature type="domain" description="BD-FAE-like" evidence="2">
    <location>
        <begin position="50"/>
        <end position="174"/>
    </location>
</feature>
<dbReference type="RefSeq" id="WP_136877998.1">
    <property type="nucleotide sequence ID" value="NZ_SWBO01000010.1"/>
</dbReference>
<dbReference type="InterPro" id="IPR029058">
    <property type="entry name" value="AB_hydrolase_fold"/>
</dbReference>
<dbReference type="Pfam" id="PF20434">
    <property type="entry name" value="BD-FAE"/>
    <property type="match status" value="1"/>
</dbReference>
<keyword evidence="1 3" id="KW-0378">Hydrolase</keyword>
<dbReference type="PANTHER" id="PTHR48081:SF33">
    <property type="entry name" value="KYNURENINE FORMAMIDASE"/>
    <property type="match status" value="1"/>
</dbReference>
<dbReference type="Gene3D" id="3.40.50.1820">
    <property type="entry name" value="alpha/beta hydrolase"/>
    <property type="match status" value="1"/>
</dbReference>
<name>A0A4U1C1S5_9SPHI</name>
<dbReference type="EMBL" id="SWBO01000010">
    <property type="protein sequence ID" value="TKB98075.1"/>
    <property type="molecule type" value="Genomic_DNA"/>
</dbReference>
<dbReference type="AlphaFoldDB" id="A0A4U1C1S5"/>
<sequence length="309" mass="34493">MKNFKIVFLNIAFLLFFASCEKSDPPAYQVEAEAKTMLDVAYGTDPKQTMDIYLPANRTSNTGIIILVHGGSFIGGDKNELNNQAKYLATSGYAVLNVNYRLVNGAGLLTQTNPPRLESNVKVKDQVTDINSVVDYALTNAKQWVTNADRIVMIGHSAGASLSLLYSYDQRNTNKVKAVSNLAGALDLVFTNIPNWQFYPPVLFEAGYRYTGFEVKTENETYYKEISALSVANADRKVPTLNVLPENNDLQGLPKQDIATYNIFRARLNELKVPNEFYYVVGANHSFSQTGKWQQVLDASVFYFNTTLD</sequence>
<proteinExistence type="predicted"/>
<evidence type="ECO:0000313" key="4">
    <source>
        <dbReference type="Proteomes" id="UP000310477"/>
    </source>
</evidence>
<dbReference type="PROSITE" id="PS51257">
    <property type="entry name" value="PROKAR_LIPOPROTEIN"/>
    <property type="match status" value="1"/>
</dbReference>
<dbReference type="SUPFAM" id="SSF53474">
    <property type="entry name" value="alpha/beta-Hydrolases"/>
    <property type="match status" value="1"/>
</dbReference>
<evidence type="ECO:0000259" key="2">
    <source>
        <dbReference type="Pfam" id="PF20434"/>
    </source>
</evidence>
<keyword evidence="4" id="KW-1185">Reference proteome</keyword>